<sequence>MLFETGKWKSSIEGLVFNSQSPANSVALEFPFSEEEVFSALSSLGEDKAPSLNGFTLAFWQVMDKMGFGSKWLYWIRWCISMGWRSFLACFLGQRMVALLRGSRFKERHETGVEACLGLKINLKKSELILVGDVPNFEEFAEVLGWKVGTLPTTYLYSSNHLLRPPLGCSLQV</sequence>
<proteinExistence type="predicted"/>
<accession>A0A438JBS9</accession>
<dbReference type="EMBL" id="QGNW01000051">
    <property type="protein sequence ID" value="RVX06410.1"/>
    <property type="molecule type" value="Genomic_DNA"/>
</dbReference>
<evidence type="ECO:0000313" key="1">
    <source>
        <dbReference type="EMBL" id="RVX06410.1"/>
    </source>
</evidence>
<name>A0A438JBS9_VITVI</name>
<gene>
    <name evidence="1" type="ORF">CK203_023716</name>
</gene>
<reference evidence="1 2" key="1">
    <citation type="journal article" date="2018" name="PLoS Genet.">
        <title>Population sequencing reveals clonal diversity and ancestral inbreeding in the grapevine cultivar Chardonnay.</title>
        <authorList>
            <person name="Roach M.J."/>
            <person name="Johnson D.L."/>
            <person name="Bohlmann J."/>
            <person name="van Vuuren H.J."/>
            <person name="Jones S.J."/>
            <person name="Pretorius I.S."/>
            <person name="Schmidt S.A."/>
            <person name="Borneman A.R."/>
        </authorList>
    </citation>
    <scope>NUCLEOTIDE SEQUENCE [LARGE SCALE GENOMIC DNA]</scope>
    <source>
        <strain evidence="2">cv. Chardonnay</strain>
        <tissue evidence="1">Leaf</tissue>
    </source>
</reference>
<evidence type="ECO:0000313" key="2">
    <source>
        <dbReference type="Proteomes" id="UP000288805"/>
    </source>
</evidence>
<organism evidence="1 2">
    <name type="scientific">Vitis vinifera</name>
    <name type="common">Grape</name>
    <dbReference type="NCBI Taxonomy" id="29760"/>
    <lineage>
        <taxon>Eukaryota</taxon>
        <taxon>Viridiplantae</taxon>
        <taxon>Streptophyta</taxon>
        <taxon>Embryophyta</taxon>
        <taxon>Tracheophyta</taxon>
        <taxon>Spermatophyta</taxon>
        <taxon>Magnoliopsida</taxon>
        <taxon>eudicotyledons</taxon>
        <taxon>Gunneridae</taxon>
        <taxon>Pentapetalae</taxon>
        <taxon>rosids</taxon>
        <taxon>Vitales</taxon>
        <taxon>Vitaceae</taxon>
        <taxon>Viteae</taxon>
        <taxon>Vitis</taxon>
    </lineage>
</organism>
<protein>
    <submittedName>
        <fullName evidence="1">Uncharacterized protein</fullName>
    </submittedName>
</protein>
<dbReference type="Proteomes" id="UP000288805">
    <property type="component" value="Unassembled WGS sequence"/>
</dbReference>
<dbReference type="AlphaFoldDB" id="A0A438JBS9"/>
<comment type="caution">
    <text evidence="1">The sequence shown here is derived from an EMBL/GenBank/DDBJ whole genome shotgun (WGS) entry which is preliminary data.</text>
</comment>